<reference evidence="11 12" key="1">
    <citation type="journal article" date="2013" name="J. Microbiol.">
        <title>Lysinibacillus chungkukjangi sp. nov., isolated from Chungkukjang, Korean fermented soybean food.</title>
        <authorList>
            <person name="Kim S.J."/>
            <person name="Jang Y.H."/>
            <person name="Hamada M."/>
            <person name="Ahn J.H."/>
            <person name="Weon H.Y."/>
            <person name="Suzuki K."/>
            <person name="Whang K.S."/>
            <person name="Kwon S.W."/>
        </authorList>
    </citation>
    <scope>NUCLEOTIDE SEQUENCE [LARGE SCALE GENOMIC DNA]</scope>
    <source>
        <strain evidence="11 12">MCCC 1A12701</strain>
    </source>
</reference>
<evidence type="ECO:0000256" key="3">
    <source>
        <dbReference type="ARBA" id="ARBA00022679"/>
    </source>
</evidence>
<dbReference type="OrthoDB" id="9777124at2"/>
<comment type="caution">
    <text evidence="11">The sequence shown here is derived from an EMBL/GenBank/DDBJ whole genome shotgun (WGS) entry which is preliminary data.</text>
</comment>
<evidence type="ECO:0000256" key="9">
    <source>
        <dbReference type="ARBA" id="ARBA00023264"/>
    </source>
</evidence>
<comment type="function">
    <text evidence="10">Catalyzes the transfer of an acyl group from acyl-phosphate (acyl-PO(4)) to glycerol-3-phosphate (G3P) to form lysophosphatidic acid (LPA). This enzyme utilizes acyl-phosphate as fatty acyl donor, but not acyl-CoA or acyl-ACP.</text>
</comment>
<dbReference type="SMART" id="SM01207">
    <property type="entry name" value="G3P_acyltransf"/>
    <property type="match status" value="1"/>
</dbReference>
<dbReference type="Pfam" id="PF02660">
    <property type="entry name" value="G3P_acyltransf"/>
    <property type="match status" value="1"/>
</dbReference>
<comment type="subunit">
    <text evidence="10">Probably interacts with PlsX.</text>
</comment>
<keyword evidence="5 10" id="KW-1133">Transmembrane helix</keyword>
<evidence type="ECO:0000256" key="2">
    <source>
        <dbReference type="ARBA" id="ARBA00022516"/>
    </source>
</evidence>
<keyword evidence="7 10" id="KW-0472">Membrane</keyword>
<dbReference type="RefSeq" id="WP_124766965.1">
    <property type="nucleotide sequence ID" value="NZ_JAFBDY010000037.1"/>
</dbReference>
<dbReference type="AlphaFoldDB" id="A0A3N9U4D2"/>
<sequence length="211" mass="23034">MTVALLTVLVAGYLIGCIHGSNAAQILSGVNLKKAGHGNAGASNATLSLGWKYGILVGLIDIGKGIFAILLFRFILNDYFSFTDSEISILLYLTGAAVILGHNFPIHMKFRGGKGTASLIGIFIALDWKMGLIGFIAIIVFSLITDYLIIGVFVLYAIFVISALIFEPSIWPSIISFLLFLIAFYLHKENMKRMRHGTEPKVTSAFKKKSK</sequence>
<dbReference type="UniPathway" id="UPA00085"/>
<keyword evidence="8 10" id="KW-0594">Phospholipid biosynthesis</keyword>
<dbReference type="GO" id="GO:0043772">
    <property type="term" value="F:acyl-phosphate glycerol-3-phosphate acyltransferase activity"/>
    <property type="evidence" value="ECO:0007669"/>
    <property type="project" value="UniProtKB-UniRule"/>
</dbReference>
<keyword evidence="6 10" id="KW-0443">Lipid metabolism</keyword>
<evidence type="ECO:0000256" key="5">
    <source>
        <dbReference type="ARBA" id="ARBA00022989"/>
    </source>
</evidence>
<name>A0A3N9U4D2_9BACI</name>
<dbReference type="HAMAP" id="MF_01043">
    <property type="entry name" value="PlsY"/>
    <property type="match status" value="1"/>
</dbReference>
<evidence type="ECO:0000256" key="6">
    <source>
        <dbReference type="ARBA" id="ARBA00023098"/>
    </source>
</evidence>
<dbReference type="GO" id="GO:0008654">
    <property type="term" value="P:phospholipid biosynthetic process"/>
    <property type="evidence" value="ECO:0007669"/>
    <property type="project" value="UniProtKB-UniRule"/>
</dbReference>
<keyword evidence="4 10" id="KW-0812">Transmembrane</keyword>
<evidence type="ECO:0000256" key="4">
    <source>
        <dbReference type="ARBA" id="ARBA00022692"/>
    </source>
</evidence>
<feature type="transmembrane region" description="Helical" evidence="10">
    <location>
        <begin position="118"/>
        <end position="140"/>
    </location>
</feature>
<organism evidence="11 12">
    <name type="scientific">Lysinibacillus composti</name>
    <dbReference type="NCBI Taxonomy" id="720633"/>
    <lineage>
        <taxon>Bacteria</taxon>
        <taxon>Bacillati</taxon>
        <taxon>Bacillota</taxon>
        <taxon>Bacilli</taxon>
        <taxon>Bacillales</taxon>
        <taxon>Bacillaceae</taxon>
        <taxon>Lysinibacillus</taxon>
    </lineage>
</organism>
<dbReference type="EMBL" id="RRCT01000034">
    <property type="protein sequence ID" value="RQW71507.1"/>
    <property type="molecule type" value="Genomic_DNA"/>
</dbReference>
<dbReference type="PANTHER" id="PTHR30309">
    <property type="entry name" value="INNER MEMBRANE PROTEIN YGIH"/>
    <property type="match status" value="1"/>
</dbReference>
<accession>A0A3N9U4D2</accession>
<dbReference type="GO" id="GO:0005886">
    <property type="term" value="C:plasma membrane"/>
    <property type="evidence" value="ECO:0007669"/>
    <property type="project" value="UniProtKB-SubCell"/>
</dbReference>
<evidence type="ECO:0000256" key="7">
    <source>
        <dbReference type="ARBA" id="ARBA00023136"/>
    </source>
</evidence>
<evidence type="ECO:0000256" key="8">
    <source>
        <dbReference type="ARBA" id="ARBA00023209"/>
    </source>
</evidence>
<keyword evidence="1 10" id="KW-1003">Cell membrane</keyword>
<keyword evidence="11" id="KW-0012">Acyltransferase</keyword>
<feature type="transmembrane region" description="Helical" evidence="10">
    <location>
        <begin position="147"/>
        <end position="164"/>
    </location>
</feature>
<feature type="transmembrane region" description="Helical" evidence="10">
    <location>
        <begin position="53"/>
        <end position="75"/>
    </location>
</feature>
<dbReference type="Proteomes" id="UP000274033">
    <property type="component" value="Unassembled WGS sequence"/>
</dbReference>
<protein>
    <recommendedName>
        <fullName evidence="10">Glycerol-3-phosphate acyltransferase</fullName>
    </recommendedName>
    <alternativeName>
        <fullName evidence="10">Acyl-PO4 G3P acyltransferase</fullName>
    </alternativeName>
    <alternativeName>
        <fullName evidence="10">Acyl-phosphate--glycerol-3-phosphate acyltransferase</fullName>
    </alternativeName>
    <alternativeName>
        <fullName evidence="10">G3P acyltransferase</fullName>
        <shortName evidence="10">GPAT</shortName>
        <ecNumber evidence="10">2.3.1.275</ecNumber>
    </alternativeName>
    <alternativeName>
        <fullName evidence="10">Lysophosphatidic acid synthase</fullName>
        <shortName evidence="10">LPA synthase</shortName>
    </alternativeName>
</protein>
<keyword evidence="9 10" id="KW-1208">Phospholipid metabolism</keyword>
<evidence type="ECO:0000313" key="11">
    <source>
        <dbReference type="EMBL" id="RQW71507.1"/>
    </source>
</evidence>
<evidence type="ECO:0000256" key="1">
    <source>
        <dbReference type="ARBA" id="ARBA00022475"/>
    </source>
</evidence>
<keyword evidence="12" id="KW-1185">Reference proteome</keyword>
<evidence type="ECO:0000313" key="12">
    <source>
        <dbReference type="Proteomes" id="UP000274033"/>
    </source>
</evidence>
<keyword evidence="2 10" id="KW-0444">Lipid biosynthesis</keyword>
<keyword evidence="3 10" id="KW-0808">Transferase</keyword>
<comment type="pathway">
    <text evidence="10">Lipid metabolism; phospholipid metabolism.</text>
</comment>
<gene>
    <name evidence="10" type="primary">plsY</name>
    <name evidence="11" type="ORF">EBB45_19370</name>
</gene>
<feature type="transmembrane region" description="Helical" evidence="10">
    <location>
        <begin position="87"/>
        <end position="106"/>
    </location>
</feature>
<feature type="transmembrane region" description="Helical" evidence="10">
    <location>
        <begin position="170"/>
        <end position="186"/>
    </location>
</feature>
<dbReference type="InterPro" id="IPR003811">
    <property type="entry name" value="G3P_acylTferase_PlsY"/>
</dbReference>
<comment type="similarity">
    <text evidence="10">Belongs to the PlsY family.</text>
</comment>
<dbReference type="EC" id="2.3.1.275" evidence="10"/>
<evidence type="ECO:0000256" key="10">
    <source>
        <dbReference type="HAMAP-Rule" id="MF_01043"/>
    </source>
</evidence>
<proteinExistence type="inferred from homology"/>
<dbReference type="PANTHER" id="PTHR30309:SF0">
    <property type="entry name" value="GLYCEROL-3-PHOSPHATE ACYLTRANSFERASE-RELATED"/>
    <property type="match status" value="1"/>
</dbReference>
<comment type="subcellular location">
    <subcellularLocation>
        <location evidence="10">Cell membrane</location>
        <topology evidence="10">Multi-pass membrane protein</topology>
    </subcellularLocation>
</comment>
<comment type="catalytic activity">
    <reaction evidence="10">
        <text>an acyl phosphate + sn-glycerol 3-phosphate = a 1-acyl-sn-glycero-3-phosphate + phosphate</text>
        <dbReference type="Rhea" id="RHEA:34075"/>
        <dbReference type="ChEBI" id="CHEBI:43474"/>
        <dbReference type="ChEBI" id="CHEBI:57597"/>
        <dbReference type="ChEBI" id="CHEBI:57970"/>
        <dbReference type="ChEBI" id="CHEBI:59918"/>
        <dbReference type="EC" id="2.3.1.275"/>
    </reaction>
</comment>